<evidence type="ECO:0000256" key="4">
    <source>
        <dbReference type="ARBA" id="ARBA00022723"/>
    </source>
</evidence>
<dbReference type="RefSeq" id="WP_264848697.1">
    <property type="nucleotide sequence ID" value="NZ_BRXR01000001.1"/>
</dbReference>
<evidence type="ECO:0000256" key="1">
    <source>
        <dbReference type="ARBA" id="ARBA00001947"/>
    </source>
</evidence>
<keyword evidence="7" id="KW-0224">Dipeptidase</keyword>
<sequence>MLNFSIEAEKYREEFLQLLEQWVSIKSVYDSESICDNRPFGEGVDKALKWFINIGNSNGFVTKNVDGFAAHIEYGIGGEYVYAFGHCDVVPEGDGWSSSPYKLSKTGDKLVGRGVIDDKGPVLAAYLALKLLKENNIKLNRRIRVVAGGNEENGFRCIRHYFESEPWPTYGFTPDAKFPVINGEMGAAVINISGNIGNKDLVVLGGEVHNTIPDYVIIKNCNIDEKSYKIRELLKSESLECNYFNDGIKLIGIGGHSSKPERANNPIEKCFKLLNSIMEEKWSCEFDKLFSGGNLSGTIFGLNIRGKCGTTKIVPTIIKIDKGIINLQLSVRYPELFAAEEIRAAIKDYFIEQGLNDYCIYVNNIKSPNYVDENSPLVKKLYNIYVKHTGDITNKVRVTSAGTYASEMKNSVIFGGEFPNGSSGNAHMANEYGSEDAFIKSIGIYAEAFYELCKL</sequence>
<evidence type="ECO:0000313" key="10">
    <source>
        <dbReference type="Proteomes" id="UP001208567"/>
    </source>
</evidence>
<accession>A0ABQ5N2G9</accession>
<keyword evidence="10" id="KW-1185">Reference proteome</keyword>
<dbReference type="SUPFAM" id="SSF55031">
    <property type="entry name" value="Bacterial exopeptidase dimerisation domain"/>
    <property type="match status" value="1"/>
</dbReference>
<dbReference type="Gene3D" id="3.30.70.360">
    <property type="match status" value="2"/>
</dbReference>
<proteinExistence type="inferred from homology"/>
<keyword evidence="4" id="KW-0479">Metal-binding</keyword>
<dbReference type="Gene3D" id="3.40.630.10">
    <property type="entry name" value="Zn peptidases"/>
    <property type="match status" value="1"/>
</dbReference>
<dbReference type="InterPro" id="IPR036264">
    <property type="entry name" value="Bact_exopeptidase_dim_dom"/>
</dbReference>
<dbReference type="SUPFAM" id="SSF53187">
    <property type="entry name" value="Zn-dependent exopeptidases"/>
    <property type="match status" value="1"/>
</dbReference>
<comment type="cofactor">
    <cofactor evidence="1">
        <name>Zn(2+)</name>
        <dbReference type="ChEBI" id="CHEBI:29105"/>
    </cofactor>
</comment>
<dbReference type="PANTHER" id="PTHR43808:SF31">
    <property type="entry name" value="N-ACETYL-L-CITRULLINE DEACETYLASE"/>
    <property type="match status" value="1"/>
</dbReference>
<dbReference type="EMBL" id="BRXR01000001">
    <property type="protein sequence ID" value="GLC29402.1"/>
    <property type="molecule type" value="Genomic_DNA"/>
</dbReference>
<name>A0ABQ5N2G9_9CLOT</name>
<evidence type="ECO:0000256" key="6">
    <source>
        <dbReference type="ARBA" id="ARBA00022833"/>
    </source>
</evidence>
<dbReference type="InterPro" id="IPR050072">
    <property type="entry name" value="Peptidase_M20A"/>
</dbReference>
<keyword evidence="8" id="KW-0482">Metalloprotease</keyword>
<comment type="caution">
    <text evidence="9">The sequence shown here is derived from an EMBL/GenBank/DDBJ whole genome shotgun (WGS) entry which is preliminary data.</text>
</comment>
<evidence type="ECO:0000256" key="7">
    <source>
        <dbReference type="ARBA" id="ARBA00022997"/>
    </source>
</evidence>
<organism evidence="9 10">
    <name type="scientific">Clostridium omnivorum</name>
    <dbReference type="NCBI Taxonomy" id="1604902"/>
    <lineage>
        <taxon>Bacteria</taxon>
        <taxon>Bacillati</taxon>
        <taxon>Bacillota</taxon>
        <taxon>Clostridia</taxon>
        <taxon>Eubacteriales</taxon>
        <taxon>Clostridiaceae</taxon>
        <taxon>Clostridium</taxon>
    </lineage>
</organism>
<evidence type="ECO:0000256" key="8">
    <source>
        <dbReference type="ARBA" id="ARBA00023049"/>
    </source>
</evidence>
<evidence type="ECO:0000313" key="9">
    <source>
        <dbReference type="EMBL" id="GLC29402.1"/>
    </source>
</evidence>
<protein>
    <submittedName>
        <fullName evidence="9">Peptidase</fullName>
    </submittedName>
</protein>
<dbReference type="InterPro" id="IPR010964">
    <property type="entry name" value="M20A_pepV-rel"/>
</dbReference>
<evidence type="ECO:0000256" key="2">
    <source>
        <dbReference type="ARBA" id="ARBA00006247"/>
    </source>
</evidence>
<keyword evidence="3" id="KW-0645">Protease</keyword>
<dbReference type="Pfam" id="PF01546">
    <property type="entry name" value="Peptidase_M20"/>
    <property type="match status" value="1"/>
</dbReference>
<dbReference type="Proteomes" id="UP001208567">
    <property type="component" value="Unassembled WGS sequence"/>
</dbReference>
<evidence type="ECO:0000256" key="3">
    <source>
        <dbReference type="ARBA" id="ARBA00022670"/>
    </source>
</evidence>
<reference evidence="9 10" key="1">
    <citation type="journal article" date="2024" name="Int. J. Syst. Evol. Microbiol.">
        <title>Clostridium omnivorum sp. nov., isolated from anoxic soil under the treatment of reductive soil disinfestation.</title>
        <authorList>
            <person name="Ueki A."/>
            <person name="Tonouchi A."/>
            <person name="Kaku N."/>
            <person name="Honma S."/>
            <person name="Ueki K."/>
        </authorList>
    </citation>
    <scope>NUCLEOTIDE SEQUENCE [LARGE SCALE GENOMIC DNA]</scope>
    <source>
        <strain evidence="9 10">E14</strain>
    </source>
</reference>
<dbReference type="NCBIfam" id="TIGR01887">
    <property type="entry name" value="dipeptidaselike"/>
    <property type="match status" value="1"/>
</dbReference>
<comment type="similarity">
    <text evidence="2">Belongs to the peptidase M20A family.</text>
</comment>
<dbReference type="PANTHER" id="PTHR43808">
    <property type="entry name" value="ACETYLORNITHINE DEACETYLASE"/>
    <property type="match status" value="1"/>
</dbReference>
<gene>
    <name evidence="9" type="ORF">bsdE14_08120</name>
</gene>
<keyword evidence="5" id="KW-0378">Hydrolase</keyword>
<keyword evidence="6" id="KW-0862">Zinc</keyword>
<evidence type="ECO:0000256" key="5">
    <source>
        <dbReference type="ARBA" id="ARBA00022801"/>
    </source>
</evidence>
<dbReference type="InterPro" id="IPR002933">
    <property type="entry name" value="Peptidase_M20"/>
</dbReference>